<feature type="chain" id="PRO_5012586881" description="PSI domain-containing protein" evidence="1">
    <location>
        <begin position="19"/>
        <end position="90"/>
    </location>
</feature>
<evidence type="ECO:0000313" key="3">
    <source>
        <dbReference type="Proteomes" id="UP000226431"/>
    </source>
</evidence>
<proteinExistence type="predicted"/>
<sequence length="90" mass="9981">MKIAAPLVMLLACGQTRAGVPSLRDETEYSGMASTNSNGPVQVQDCAKETKNIAKWTECKKHCECCMNQMCLSRQCQWVSPGYFEDMILA</sequence>
<evidence type="ECO:0008006" key="4">
    <source>
        <dbReference type="Google" id="ProtNLM"/>
    </source>
</evidence>
<feature type="signal peptide" evidence="1">
    <location>
        <begin position="1"/>
        <end position="18"/>
    </location>
</feature>
<keyword evidence="1" id="KW-0732">Signal</keyword>
<dbReference type="EMBL" id="NJES01000910">
    <property type="protein sequence ID" value="PHH68668.1"/>
    <property type="molecule type" value="Genomic_DNA"/>
</dbReference>
<organism evidence="2 3">
    <name type="scientific">Ophiocordyceps camponoti-rufipedis</name>
    <dbReference type="NCBI Taxonomy" id="2004952"/>
    <lineage>
        <taxon>Eukaryota</taxon>
        <taxon>Fungi</taxon>
        <taxon>Dikarya</taxon>
        <taxon>Ascomycota</taxon>
        <taxon>Pezizomycotina</taxon>
        <taxon>Sordariomycetes</taxon>
        <taxon>Hypocreomycetidae</taxon>
        <taxon>Hypocreales</taxon>
        <taxon>Ophiocordycipitaceae</taxon>
        <taxon>Ophiocordyceps</taxon>
    </lineage>
</organism>
<evidence type="ECO:0000256" key="1">
    <source>
        <dbReference type="SAM" id="SignalP"/>
    </source>
</evidence>
<dbReference type="Proteomes" id="UP000226431">
    <property type="component" value="Unassembled WGS sequence"/>
</dbReference>
<accession>A0A2C5XRZ1</accession>
<protein>
    <recommendedName>
        <fullName evidence="4">PSI domain-containing protein</fullName>
    </recommendedName>
</protein>
<evidence type="ECO:0000313" key="2">
    <source>
        <dbReference type="EMBL" id="PHH68668.1"/>
    </source>
</evidence>
<gene>
    <name evidence="2" type="ORF">CDD80_7362</name>
</gene>
<dbReference type="AlphaFoldDB" id="A0A2C5XRZ1"/>
<reference evidence="2 3" key="1">
    <citation type="submission" date="2017-06" db="EMBL/GenBank/DDBJ databases">
        <title>Ant-infecting Ophiocordyceps genomes reveal a high diversity of potential behavioral manipulation genes and a possible major role for enterotoxins.</title>
        <authorList>
            <person name="De Bekker C."/>
            <person name="Evans H.C."/>
            <person name="Brachmann A."/>
            <person name="Hughes D.P."/>
        </authorList>
    </citation>
    <scope>NUCLEOTIDE SEQUENCE [LARGE SCALE GENOMIC DNA]</scope>
    <source>
        <strain evidence="2 3">Map16</strain>
    </source>
</reference>
<comment type="caution">
    <text evidence="2">The sequence shown here is derived from an EMBL/GenBank/DDBJ whole genome shotgun (WGS) entry which is preliminary data.</text>
</comment>
<name>A0A2C5XRZ1_9HYPO</name>
<keyword evidence="3" id="KW-1185">Reference proteome</keyword>